<comment type="caution">
    <text evidence="6">The sequence shown here is derived from an EMBL/GenBank/DDBJ whole genome shotgun (WGS) entry which is preliminary data.</text>
</comment>
<name>A0AAP3XSE0_9PROT</name>
<evidence type="ECO:0000256" key="2">
    <source>
        <dbReference type="ARBA" id="ARBA00022989"/>
    </source>
</evidence>
<dbReference type="Pfam" id="PF07690">
    <property type="entry name" value="MFS_1"/>
    <property type="match status" value="1"/>
</dbReference>
<feature type="transmembrane region" description="Helical" evidence="4">
    <location>
        <begin position="212"/>
        <end position="232"/>
    </location>
</feature>
<dbReference type="Proteomes" id="UP001301140">
    <property type="component" value="Unassembled WGS sequence"/>
</dbReference>
<evidence type="ECO:0000256" key="4">
    <source>
        <dbReference type="SAM" id="Phobius"/>
    </source>
</evidence>
<evidence type="ECO:0000313" key="6">
    <source>
        <dbReference type="EMBL" id="MDF1586847.1"/>
    </source>
</evidence>
<evidence type="ECO:0000256" key="1">
    <source>
        <dbReference type="ARBA" id="ARBA00022692"/>
    </source>
</evidence>
<dbReference type="PANTHER" id="PTHR23518:SF2">
    <property type="entry name" value="MAJOR FACILITATOR SUPERFAMILY TRANSPORTER"/>
    <property type="match status" value="1"/>
</dbReference>
<feature type="domain" description="Major facilitator superfamily (MFS) profile" evidence="5">
    <location>
        <begin position="14"/>
        <end position="394"/>
    </location>
</feature>
<keyword evidence="3 4" id="KW-0472">Membrane</keyword>
<dbReference type="InterPro" id="IPR036259">
    <property type="entry name" value="MFS_trans_sf"/>
</dbReference>
<organism evidence="6 7">
    <name type="scientific">Marinimicrococcus flavescens</name>
    <dbReference type="NCBI Taxonomy" id="3031815"/>
    <lineage>
        <taxon>Bacteria</taxon>
        <taxon>Pseudomonadati</taxon>
        <taxon>Pseudomonadota</taxon>
        <taxon>Alphaproteobacteria</taxon>
        <taxon>Geminicoccales</taxon>
        <taxon>Geminicoccaceae</taxon>
        <taxon>Marinimicrococcus</taxon>
    </lineage>
</organism>
<proteinExistence type="predicted"/>
<dbReference type="InterPro" id="IPR020846">
    <property type="entry name" value="MFS_dom"/>
</dbReference>
<dbReference type="GO" id="GO:0022857">
    <property type="term" value="F:transmembrane transporter activity"/>
    <property type="evidence" value="ECO:0007669"/>
    <property type="project" value="InterPro"/>
</dbReference>
<dbReference type="AlphaFoldDB" id="A0AAP3XSE0"/>
<dbReference type="PROSITE" id="PS50850">
    <property type="entry name" value="MFS"/>
    <property type="match status" value="1"/>
</dbReference>
<feature type="transmembrane region" description="Helical" evidence="4">
    <location>
        <begin position="341"/>
        <end position="363"/>
    </location>
</feature>
<accession>A0AAP3XSE0</accession>
<evidence type="ECO:0000256" key="3">
    <source>
        <dbReference type="ARBA" id="ARBA00023136"/>
    </source>
</evidence>
<dbReference type="CDD" id="cd17370">
    <property type="entry name" value="MFS_MJ1317_like"/>
    <property type="match status" value="1"/>
</dbReference>
<reference evidence="6 7" key="1">
    <citation type="submission" date="2023-03" db="EMBL/GenBank/DDBJ databases">
        <title>YIM 152171 draft genome.</title>
        <authorList>
            <person name="Yang Z."/>
        </authorList>
    </citation>
    <scope>NUCLEOTIDE SEQUENCE [LARGE SCALE GENOMIC DNA]</scope>
    <source>
        <strain evidence="6 7">YIM 152171</strain>
    </source>
</reference>
<gene>
    <name evidence="6" type="ORF">PZ740_10695</name>
</gene>
<feature type="transmembrane region" description="Helical" evidence="4">
    <location>
        <begin position="172"/>
        <end position="192"/>
    </location>
</feature>
<feature type="transmembrane region" description="Helical" evidence="4">
    <location>
        <begin position="283"/>
        <end position="304"/>
    </location>
</feature>
<dbReference type="RefSeq" id="WP_327789267.1">
    <property type="nucleotide sequence ID" value="NZ_JARGEQ010000096.1"/>
</dbReference>
<keyword evidence="1 4" id="KW-0812">Transmembrane</keyword>
<keyword evidence="7" id="KW-1185">Reference proteome</keyword>
<feature type="transmembrane region" description="Helical" evidence="4">
    <location>
        <begin position="252"/>
        <end position="271"/>
    </location>
</feature>
<sequence length="396" mass="40185">MQATARGLRAIPKGIWALGAVSFLMDASSELIHGLLPVFLVVTLGASPVALGLIEGIAEATASIVKLFSGALSDRLGKRKLLAVAGYGLAALSKPLFPLASSVGLVLAARFIDRIGKGIRGAPRDALVADLAPPGLRGACFGLRQSLDTAGAVLGPLAAVALMALLAGDIRLVLWFAVIPAVLAVAVLLLAVEEPAHAAGPARGAPLRWREAMALGPACWKVVAVGAVMSLARFSEAFLILRAQQQGLAMTLAPLVLALMSVVYAASAYPAGALADRIDRWRLLMAALTVLVLADLLLAAGGLVPAMAGVALWGLHMGLSQGLLAALVADTAPPALRGTAFGVFNLASGLVLLLASLLAGLFWEVLGAPATFLAGALFAGLAALLLVRWSGTGAGP</sequence>
<dbReference type="SUPFAM" id="SSF103473">
    <property type="entry name" value="MFS general substrate transporter"/>
    <property type="match status" value="1"/>
</dbReference>
<dbReference type="Gene3D" id="1.20.1250.20">
    <property type="entry name" value="MFS general substrate transporter like domains"/>
    <property type="match status" value="1"/>
</dbReference>
<dbReference type="EMBL" id="JARGEQ010000096">
    <property type="protein sequence ID" value="MDF1586847.1"/>
    <property type="molecule type" value="Genomic_DNA"/>
</dbReference>
<protein>
    <submittedName>
        <fullName evidence="6">MFS transporter</fullName>
    </submittedName>
</protein>
<keyword evidence="2 4" id="KW-1133">Transmembrane helix</keyword>
<feature type="transmembrane region" description="Helical" evidence="4">
    <location>
        <begin position="310"/>
        <end position="329"/>
    </location>
</feature>
<feature type="transmembrane region" description="Helical" evidence="4">
    <location>
        <begin position="369"/>
        <end position="387"/>
    </location>
</feature>
<dbReference type="InterPro" id="IPR011701">
    <property type="entry name" value="MFS"/>
</dbReference>
<feature type="transmembrane region" description="Helical" evidence="4">
    <location>
        <begin position="147"/>
        <end position="166"/>
    </location>
</feature>
<feature type="transmembrane region" description="Helical" evidence="4">
    <location>
        <begin position="31"/>
        <end position="54"/>
    </location>
</feature>
<evidence type="ECO:0000259" key="5">
    <source>
        <dbReference type="PROSITE" id="PS50850"/>
    </source>
</evidence>
<dbReference type="PANTHER" id="PTHR23518">
    <property type="entry name" value="C-METHYLTRANSFERASE"/>
    <property type="match status" value="1"/>
</dbReference>
<evidence type="ECO:0000313" key="7">
    <source>
        <dbReference type="Proteomes" id="UP001301140"/>
    </source>
</evidence>